<keyword evidence="14" id="KW-1185">Reference proteome</keyword>
<comment type="subunit">
    <text evidence="2">Homotrimer.</text>
</comment>
<dbReference type="GO" id="GO:0006811">
    <property type="term" value="P:monoatomic ion transport"/>
    <property type="evidence" value="ECO:0007669"/>
    <property type="project" value="UniProtKB-KW"/>
</dbReference>
<feature type="signal peptide" evidence="11">
    <location>
        <begin position="1"/>
        <end position="20"/>
    </location>
</feature>
<evidence type="ECO:0000256" key="4">
    <source>
        <dbReference type="ARBA" id="ARBA00022452"/>
    </source>
</evidence>
<keyword evidence="8" id="KW-0626">Porin</keyword>
<keyword evidence="9" id="KW-0472">Membrane</keyword>
<dbReference type="Proteomes" id="UP000294480">
    <property type="component" value="Unassembled WGS sequence"/>
</dbReference>
<dbReference type="OrthoDB" id="8982743at2"/>
<feature type="domain" description="Porin" evidence="12">
    <location>
        <begin position="7"/>
        <end position="327"/>
    </location>
</feature>
<feature type="chain" id="PRO_5021006837" evidence="11">
    <location>
        <begin position="21"/>
        <end position="362"/>
    </location>
</feature>
<evidence type="ECO:0000256" key="2">
    <source>
        <dbReference type="ARBA" id="ARBA00011233"/>
    </source>
</evidence>
<dbReference type="GO" id="GO:0046930">
    <property type="term" value="C:pore complex"/>
    <property type="evidence" value="ECO:0007669"/>
    <property type="project" value="UniProtKB-KW"/>
</dbReference>
<evidence type="ECO:0000256" key="10">
    <source>
        <dbReference type="ARBA" id="ARBA00023237"/>
    </source>
</evidence>
<evidence type="ECO:0000256" key="1">
    <source>
        <dbReference type="ARBA" id="ARBA00004571"/>
    </source>
</evidence>
<keyword evidence="6 11" id="KW-0732">Signal</keyword>
<protein>
    <submittedName>
        <fullName evidence="13">Putative porin</fullName>
    </submittedName>
</protein>
<dbReference type="PANTHER" id="PTHR34501:SF9">
    <property type="entry name" value="MAJOR OUTER MEMBRANE PROTEIN P.IA"/>
    <property type="match status" value="1"/>
</dbReference>
<dbReference type="InterPro" id="IPR002299">
    <property type="entry name" value="Porin_Neis"/>
</dbReference>
<gene>
    <name evidence="13" type="ORF">DFR44_10377</name>
</gene>
<organism evidence="13 14">
    <name type="scientific">Hydromonas duriensis</name>
    <dbReference type="NCBI Taxonomy" id="1527608"/>
    <lineage>
        <taxon>Bacteria</taxon>
        <taxon>Pseudomonadati</taxon>
        <taxon>Pseudomonadota</taxon>
        <taxon>Betaproteobacteria</taxon>
        <taxon>Burkholderiales</taxon>
        <taxon>Burkholderiaceae</taxon>
        <taxon>Hydromonas</taxon>
    </lineage>
</organism>
<sequence>MKQTLLALAVLGSFAGAASAASSVTLYGKVETAYQNQTKDNLSTTQGAAGESRLGFKGTEDLGNGMSAFFQLEHKINADTGANNGDFFEEKSIVGLSFANGAHKIYFGKSNSPIDRIGNNVGHLSTDIAVKSSMGGWRNGAYYDYTSGALSVGAAVTTKGGAAGNSSTTISSGTVTEGQSGTKSSYGAYVLYAPTNWSLGAAWQADNDNTGANVPSAYKAQLPDTFNVWGIKNEWLVTGSYTYKPVTFNASYAAAKFYNDAKRKIWQASLVGQLTSNDKLFVNYNNIKTTSLGATMEKQYQYGLGYIHSLSKRTEIFANVALVNSKAGLSTTVDSDGNTIAIPDSNDPIKYTKWDIGLRHSF</sequence>
<keyword evidence="5" id="KW-0812">Transmembrane</keyword>
<dbReference type="InterPro" id="IPR033900">
    <property type="entry name" value="Gram_neg_porin_domain"/>
</dbReference>
<dbReference type="CDD" id="cd00342">
    <property type="entry name" value="gram_neg_porins"/>
    <property type="match status" value="1"/>
</dbReference>
<dbReference type="Pfam" id="PF13609">
    <property type="entry name" value="Porin_4"/>
    <property type="match status" value="1"/>
</dbReference>
<evidence type="ECO:0000259" key="12">
    <source>
        <dbReference type="Pfam" id="PF13609"/>
    </source>
</evidence>
<keyword evidence="7" id="KW-0406">Ion transport</keyword>
<evidence type="ECO:0000256" key="7">
    <source>
        <dbReference type="ARBA" id="ARBA00023065"/>
    </source>
</evidence>
<dbReference type="InterPro" id="IPR023614">
    <property type="entry name" value="Porin_dom_sf"/>
</dbReference>
<comment type="caution">
    <text evidence="13">The sequence shown here is derived from an EMBL/GenBank/DDBJ whole genome shotgun (WGS) entry which is preliminary data.</text>
</comment>
<dbReference type="EMBL" id="SNZE01000003">
    <property type="protein sequence ID" value="TDR32564.1"/>
    <property type="molecule type" value="Genomic_DNA"/>
</dbReference>
<reference evidence="13 14" key="1">
    <citation type="submission" date="2019-03" db="EMBL/GenBank/DDBJ databases">
        <title>Genomic Encyclopedia of Type Strains, Phase IV (KMG-IV): sequencing the most valuable type-strain genomes for metagenomic binning, comparative biology and taxonomic classification.</title>
        <authorList>
            <person name="Goeker M."/>
        </authorList>
    </citation>
    <scope>NUCLEOTIDE SEQUENCE [LARGE SCALE GENOMIC DNA]</scope>
    <source>
        <strain evidence="13 14">DSM 102852</strain>
    </source>
</reference>
<evidence type="ECO:0000256" key="11">
    <source>
        <dbReference type="SAM" id="SignalP"/>
    </source>
</evidence>
<evidence type="ECO:0000313" key="13">
    <source>
        <dbReference type="EMBL" id="TDR32564.1"/>
    </source>
</evidence>
<dbReference type="GO" id="GO:0015288">
    <property type="term" value="F:porin activity"/>
    <property type="evidence" value="ECO:0007669"/>
    <property type="project" value="UniProtKB-KW"/>
</dbReference>
<dbReference type="GO" id="GO:0009279">
    <property type="term" value="C:cell outer membrane"/>
    <property type="evidence" value="ECO:0007669"/>
    <property type="project" value="UniProtKB-SubCell"/>
</dbReference>
<dbReference type="PRINTS" id="PR00184">
    <property type="entry name" value="NEISSPPORIN"/>
</dbReference>
<dbReference type="AlphaFoldDB" id="A0A4R6YAM9"/>
<dbReference type="Gene3D" id="2.40.160.10">
    <property type="entry name" value="Porin"/>
    <property type="match status" value="1"/>
</dbReference>
<evidence type="ECO:0000256" key="3">
    <source>
        <dbReference type="ARBA" id="ARBA00022448"/>
    </source>
</evidence>
<dbReference type="RefSeq" id="WP_133619113.1">
    <property type="nucleotide sequence ID" value="NZ_SNZE01000003.1"/>
</dbReference>
<keyword evidence="4" id="KW-1134">Transmembrane beta strand</keyword>
<dbReference type="InterPro" id="IPR050298">
    <property type="entry name" value="Gram-neg_bact_OMP"/>
</dbReference>
<accession>A0A4R6YAM9</accession>
<name>A0A4R6YAM9_9BURK</name>
<evidence type="ECO:0000256" key="9">
    <source>
        <dbReference type="ARBA" id="ARBA00023136"/>
    </source>
</evidence>
<keyword evidence="10" id="KW-0998">Cell outer membrane</keyword>
<evidence type="ECO:0000313" key="14">
    <source>
        <dbReference type="Proteomes" id="UP000294480"/>
    </source>
</evidence>
<evidence type="ECO:0000256" key="6">
    <source>
        <dbReference type="ARBA" id="ARBA00022729"/>
    </source>
</evidence>
<dbReference type="SUPFAM" id="SSF56935">
    <property type="entry name" value="Porins"/>
    <property type="match status" value="1"/>
</dbReference>
<proteinExistence type="predicted"/>
<dbReference type="PANTHER" id="PTHR34501">
    <property type="entry name" value="PROTEIN YDDL-RELATED"/>
    <property type="match status" value="1"/>
</dbReference>
<comment type="subcellular location">
    <subcellularLocation>
        <location evidence="1">Cell outer membrane</location>
        <topology evidence="1">Multi-pass membrane protein</topology>
    </subcellularLocation>
</comment>
<keyword evidence="3" id="KW-0813">Transport</keyword>
<evidence type="ECO:0000256" key="5">
    <source>
        <dbReference type="ARBA" id="ARBA00022692"/>
    </source>
</evidence>
<evidence type="ECO:0000256" key="8">
    <source>
        <dbReference type="ARBA" id="ARBA00023114"/>
    </source>
</evidence>